<feature type="compositionally biased region" description="Basic and acidic residues" evidence="3">
    <location>
        <begin position="91"/>
        <end position="101"/>
    </location>
</feature>
<dbReference type="GO" id="GO:0046983">
    <property type="term" value="F:protein dimerization activity"/>
    <property type="evidence" value="ECO:0007669"/>
    <property type="project" value="InterPro"/>
</dbReference>
<dbReference type="GO" id="GO:0003677">
    <property type="term" value="F:DNA binding"/>
    <property type="evidence" value="ECO:0007669"/>
    <property type="project" value="UniProtKB-KW"/>
</dbReference>
<dbReference type="SMART" id="SM00353">
    <property type="entry name" value="HLH"/>
    <property type="match status" value="1"/>
</dbReference>
<feature type="compositionally biased region" description="Polar residues" evidence="3">
    <location>
        <begin position="296"/>
        <end position="305"/>
    </location>
</feature>
<keyword evidence="2" id="KW-0175">Coiled coil</keyword>
<feature type="compositionally biased region" description="Basic and acidic residues" evidence="3">
    <location>
        <begin position="306"/>
        <end position="318"/>
    </location>
</feature>
<dbReference type="InterPro" id="IPR050433">
    <property type="entry name" value="Myc_transcription_factors"/>
</dbReference>
<protein>
    <submittedName>
        <fullName evidence="6">Myc protein</fullName>
    </submittedName>
</protein>
<feature type="compositionally biased region" description="Polar residues" evidence="3">
    <location>
        <begin position="353"/>
        <end position="371"/>
    </location>
</feature>
<dbReference type="Proteomes" id="UP000504606">
    <property type="component" value="Unplaced"/>
</dbReference>
<accession>A0A9C6X492</accession>
<feature type="compositionally biased region" description="Polar residues" evidence="3">
    <location>
        <begin position="132"/>
        <end position="155"/>
    </location>
</feature>
<dbReference type="Gene3D" id="4.10.280.10">
    <property type="entry name" value="Helix-loop-helix DNA-binding domain"/>
    <property type="match status" value="1"/>
</dbReference>
<dbReference type="Pfam" id="PF00010">
    <property type="entry name" value="HLH"/>
    <property type="match status" value="1"/>
</dbReference>
<name>A0A9C6X492_FRAOC</name>
<feature type="compositionally biased region" description="Low complexity" evidence="3">
    <location>
        <begin position="377"/>
        <end position="388"/>
    </location>
</feature>
<dbReference type="OrthoDB" id="5964374at2759"/>
<dbReference type="CDD" id="cd11400">
    <property type="entry name" value="bHLHzip_Myc"/>
    <property type="match status" value="1"/>
</dbReference>
<evidence type="ECO:0000256" key="2">
    <source>
        <dbReference type="SAM" id="Coils"/>
    </source>
</evidence>
<dbReference type="InterPro" id="IPR011598">
    <property type="entry name" value="bHLH_dom"/>
</dbReference>
<keyword evidence="1" id="KW-0238">DNA-binding</keyword>
<feature type="compositionally biased region" description="Acidic residues" evidence="3">
    <location>
        <begin position="216"/>
        <end position="263"/>
    </location>
</feature>
<feature type="compositionally biased region" description="Polar residues" evidence="3">
    <location>
        <begin position="110"/>
        <end position="123"/>
    </location>
</feature>
<dbReference type="GeneID" id="113211417"/>
<keyword evidence="5" id="KW-1185">Reference proteome</keyword>
<feature type="compositionally biased region" description="Polar residues" evidence="3">
    <location>
        <begin position="271"/>
        <end position="284"/>
    </location>
</feature>
<feature type="compositionally biased region" description="Basic and acidic residues" evidence="3">
    <location>
        <begin position="285"/>
        <end position="295"/>
    </location>
</feature>
<evidence type="ECO:0000256" key="1">
    <source>
        <dbReference type="ARBA" id="ARBA00023125"/>
    </source>
</evidence>
<evidence type="ECO:0000313" key="5">
    <source>
        <dbReference type="Proteomes" id="UP000504606"/>
    </source>
</evidence>
<feature type="compositionally biased region" description="Basic residues" evidence="3">
    <location>
        <begin position="430"/>
        <end position="449"/>
    </location>
</feature>
<feature type="region of interest" description="Disordered" evidence="3">
    <location>
        <begin position="91"/>
        <end position="470"/>
    </location>
</feature>
<sequence>MSIETTMPPQFEHPWGNPTGQICMPEESSLDLFNNIFDELNMSFDMKLDDTPLFEGFLPELDSNLDLLGEGPGLLQVRHDCMWAGSCVDDKERPNPLERVQESPVKSGPALQTCSPATLQTPTKDAEVVHSHTPTSVQLSSRQSAVKSNTRSILRTNHRASAATVVGSERTAASQDESDDSGRPDTPQSMSSDNEESADFKPDVDALAQSLCKEEILDDEEVDEDDEETDVEEEEEEDDEDDDEDDDDDLTADNDTSLVDEDAPTACVSVSKVTGQTVRTSLYQQHHERTSRFDSRPQQTVSNHFFNDHSYHLSKTDHPSIPGNLTPSDSEDEIDVVSVCGEKASSRSSSQSALPTNPSARDRQALQQTMASAMKRSAYSNASSYPSYMPGRQPSGKLARMHAERQRQRDQRKRRAQERDDSSEEDVVRPSKKRAKHHHAYKTARRGVHSFKSASSDSEPDSCEKRSLHNNMERQRRVDLRNAFEDLRVVVPVLNSNPRAAKVVILKEASHFCHQLTEDALALQHESNVLERERERLLARVSYLRKQVASMRMGV</sequence>
<feature type="coiled-coil region" evidence="2">
    <location>
        <begin position="513"/>
        <end position="540"/>
    </location>
</feature>
<dbReference type="KEGG" id="foc:113211417"/>
<dbReference type="InterPro" id="IPR036638">
    <property type="entry name" value="HLH_DNA-bd_sf"/>
</dbReference>
<evidence type="ECO:0000259" key="4">
    <source>
        <dbReference type="PROSITE" id="PS50888"/>
    </source>
</evidence>
<dbReference type="RefSeq" id="XP_052128859.1">
    <property type="nucleotide sequence ID" value="XM_052272899.1"/>
</dbReference>
<dbReference type="FunFam" id="4.10.280.10:FF:000019">
    <property type="entry name" value="Myc proto-oncogene protein"/>
    <property type="match status" value="1"/>
</dbReference>
<dbReference type="PROSITE" id="PS50888">
    <property type="entry name" value="BHLH"/>
    <property type="match status" value="1"/>
</dbReference>
<organism evidence="5 6">
    <name type="scientific">Frankliniella occidentalis</name>
    <name type="common">Western flower thrips</name>
    <name type="synonym">Euthrips occidentalis</name>
    <dbReference type="NCBI Taxonomy" id="133901"/>
    <lineage>
        <taxon>Eukaryota</taxon>
        <taxon>Metazoa</taxon>
        <taxon>Ecdysozoa</taxon>
        <taxon>Arthropoda</taxon>
        <taxon>Hexapoda</taxon>
        <taxon>Insecta</taxon>
        <taxon>Pterygota</taxon>
        <taxon>Neoptera</taxon>
        <taxon>Paraneoptera</taxon>
        <taxon>Thysanoptera</taxon>
        <taxon>Terebrantia</taxon>
        <taxon>Thripoidea</taxon>
        <taxon>Thripidae</taxon>
        <taxon>Frankliniella</taxon>
    </lineage>
</organism>
<dbReference type="PANTHER" id="PTHR45851">
    <property type="entry name" value="MYC PROTO-ONCOGENE"/>
    <property type="match status" value="1"/>
</dbReference>
<evidence type="ECO:0000313" key="6">
    <source>
        <dbReference type="RefSeq" id="XP_052128859.1"/>
    </source>
</evidence>
<dbReference type="AlphaFoldDB" id="A0A9C6X492"/>
<feature type="domain" description="BHLH" evidence="4">
    <location>
        <begin position="464"/>
        <end position="516"/>
    </location>
</feature>
<proteinExistence type="predicted"/>
<reference evidence="6" key="1">
    <citation type="journal article" date="2018" name="Proc. Natl. Acad. Sci. U.S.A.">
        <title>Phylogenomics and the evolution of hemipteroid insects.</title>
        <authorList>
            <person name="Johnson K.P."/>
            <person name="Dietrich C.H."/>
            <person name="Friedrich F."/>
            <person name="Beutel R.G."/>
            <person name="Wipfler B."/>
            <person name="Peters R.S."/>
            <person name="Allen J.M."/>
            <person name="Petersen M."/>
            <person name="Donath A."/>
            <person name="Walden K.K."/>
            <person name="Kozlov A.M."/>
            <person name="Podsiadlowski L."/>
            <person name="Mayer C."/>
            <person name="Meusemann K."/>
            <person name="Vasilikopoulos A."/>
            <person name="Waterhouse R.M."/>
            <person name="Cameron S.L."/>
            <person name="Weirauch C."/>
            <person name="Swanson D.R."/>
            <person name="Percy D.M."/>
            <person name="Hardy N.B."/>
            <person name="Terry I."/>
            <person name="Liu S."/>
            <person name="Zhou X."/>
            <person name="Misof B."/>
            <person name="Robertson H.M."/>
            <person name="Yoshizawa K."/>
        </authorList>
    </citation>
    <scope>NUCLEOTIDE SEQUENCE</scope>
    <source>
        <tissue evidence="6">Whole organism</tissue>
    </source>
</reference>
<gene>
    <name evidence="6" type="primary">LOC113211417</name>
</gene>
<evidence type="ECO:0000256" key="3">
    <source>
        <dbReference type="SAM" id="MobiDB-lite"/>
    </source>
</evidence>
<reference evidence="6" key="2">
    <citation type="submission" date="2025-08" db="UniProtKB">
        <authorList>
            <consortium name="RefSeq"/>
        </authorList>
    </citation>
    <scope>IDENTIFICATION</scope>
    <source>
        <tissue evidence="6">Whole organism</tissue>
    </source>
</reference>
<dbReference type="SUPFAM" id="SSF47459">
    <property type="entry name" value="HLH, helix-loop-helix DNA-binding domain"/>
    <property type="match status" value="1"/>
</dbReference>